<organism evidence="1 2">
    <name type="scientific">Enhygromyxa salina</name>
    <dbReference type="NCBI Taxonomy" id="215803"/>
    <lineage>
        <taxon>Bacteria</taxon>
        <taxon>Pseudomonadati</taxon>
        <taxon>Myxococcota</taxon>
        <taxon>Polyangia</taxon>
        <taxon>Nannocystales</taxon>
        <taxon>Nannocystaceae</taxon>
        <taxon>Enhygromyxa</taxon>
    </lineage>
</organism>
<protein>
    <submittedName>
        <fullName evidence="1">Uncharacterized protein</fullName>
    </submittedName>
</protein>
<reference evidence="1 2" key="1">
    <citation type="submission" date="2018-03" db="EMBL/GenBank/DDBJ databases">
        <title>Draft Genome Sequences of the Obligatory Marine Myxobacteria Enhygromyxa salina SWB005.</title>
        <authorList>
            <person name="Poehlein A."/>
            <person name="Moghaddam J.A."/>
            <person name="Harms H."/>
            <person name="Alanjari M."/>
            <person name="Koenig G.M."/>
            <person name="Daniel R."/>
            <person name="Schaeberle T.F."/>
        </authorList>
    </citation>
    <scope>NUCLEOTIDE SEQUENCE [LARGE SCALE GENOMIC DNA]</scope>
    <source>
        <strain evidence="1 2">SWB005</strain>
    </source>
</reference>
<keyword evidence="2" id="KW-1185">Reference proteome</keyword>
<dbReference type="EMBL" id="PVNK01000170">
    <property type="protein sequence ID" value="PRP95415.1"/>
    <property type="molecule type" value="Genomic_DNA"/>
</dbReference>
<name>A0A2S9XRD1_9BACT</name>
<sequence length="150" mass="16718">MLSLGACSKGPPADVADRLWVAEMPTSPRSHVDAFVITEVGKRNVGSFYHGSLYRGAHDSFLWTTKAKDRGVIRILQTERDYEIQTKACKPDLGFDQCILLEGDPNKIVRYQSRKRWVIPGKGKSLDVPTLFVELAEDDEELEAALITGP</sequence>
<dbReference type="AlphaFoldDB" id="A0A2S9XRD1"/>
<accession>A0A2S9XRD1</accession>
<gene>
    <name evidence="1" type="ORF">ENSA5_38800</name>
</gene>
<proteinExistence type="predicted"/>
<dbReference type="Proteomes" id="UP000237968">
    <property type="component" value="Unassembled WGS sequence"/>
</dbReference>
<evidence type="ECO:0000313" key="2">
    <source>
        <dbReference type="Proteomes" id="UP000237968"/>
    </source>
</evidence>
<evidence type="ECO:0000313" key="1">
    <source>
        <dbReference type="EMBL" id="PRP95415.1"/>
    </source>
</evidence>
<comment type="caution">
    <text evidence="1">The sequence shown here is derived from an EMBL/GenBank/DDBJ whole genome shotgun (WGS) entry which is preliminary data.</text>
</comment>